<sequence>MTPSELKDLIDRYLKNNVTEQERKLVDNWYQSYESSNHSLSAEKETQLSEEIYGYVQKHLHPAPAKIRRISINRRYAAAAAAILLVSAALFSRKKAPERQANETFTTISTGTGQLKKLDLPDGSKIWLNAQTSIRVSKTFESHTNRNIYLDEGEAFFEVRKNPARPFLVITKSITTRVLGTSFNVKAYRQLNSATVTVRTGRVQVNDKQKKLAVLLPNQKMTYSTREHTGYVSTYNAENSRKWAEGKTVLNHASFNELALAIHNVYGIKLISKNKLTYTYQYNIIISPLRTVDETLKIVCSIHQNSFRRKNNEVIIY</sequence>
<dbReference type="PIRSF" id="PIRSF018266">
    <property type="entry name" value="FecR"/>
    <property type="match status" value="1"/>
</dbReference>
<accession>A0ABR7X373</accession>
<protein>
    <submittedName>
        <fullName evidence="3">FecR family protein</fullName>
    </submittedName>
</protein>
<dbReference type="PANTHER" id="PTHR30273:SF2">
    <property type="entry name" value="PROTEIN FECR"/>
    <property type="match status" value="1"/>
</dbReference>
<dbReference type="Gene3D" id="2.60.120.1440">
    <property type="match status" value="1"/>
</dbReference>
<dbReference type="RefSeq" id="WP_191174937.1">
    <property type="nucleotide sequence ID" value="NZ_JACWMW010000002.1"/>
</dbReference>
<evidence type="ECO:0000313" key="3">
    <source>
        <dbReference type="EMBL" id="MBD1385038.1"/>
    </source>
</evidence>
<dbReference type="InterPro" id="IPR032508">
    <property type="entry name" value="FecR_C"/>
</dbReference>
<name>A0ABR7X373_9SPHI</name>
<dbReference type="InterPro" id="IPR012373">
    <property type="entry name" value="Ferrdict_sens_TM"/>
</dbReference>
<evidence type="ECO:0000259" key="2">
    <source>
        <dbReference type="Pfam" id="PF16344"/>
    </source>
</evidence>
<dbReference type="PANTHER" id="PTHR30273">
    <property type="entry name" value="PERIPLASMIC SIGNAL SENSOR AND SIGMA FACTOR ACTIVATOR FECR-RELATED"/>
    <property type="match status" value="1"/>
</dbReference>
<evidence type="ECO:0000313" key="4">
    <source>
        <dbReference type="Proteomes" id="UP000618754"/>
    </source>
</evidence>
<feature type="domain" description="FecR protein" evidence="1">
    <location>
        <begin position="107"/>
        <end position="204"/>
    </location>
</feature>
<dbReference type="Pfam" id="PF04773">
    <property type="entry name" value="FecR"/>
    <property type="match status" value="1"/>
</dbReference>
<comment type="caution">
    <text evidence="3">The sequence shown here is derived from an EMBL/GenBank/DDBJ whole genome shotgun (WGS) entry which is preliminary data.</text>
</comment>
<keyword evidence="4" id="KW-1185">Reference proteome</keyword>
<gene>
    <name evidence="3" type="ORF">IDJ75_07085</name>
</gene>
<proteinExistence type="predicted"/>
<reference evidence="3 4" key="1">
    <citation type="submission" date="2020-09" db="EMBL/GenBank/DDBJ databases">
        <title>Novel species of Mucilaginibacter isolated from a glacier on the Tibetan Plateau.</title>
        <authorList>
            <person name="Liu Q."/>
            <person name="Xin Y.-H."/>
        </authorList>
    </citation>
    <scope>NUCLEOTIDE SEQUENCE [LARGE SCALE GENOMIC DNA]</scope>
    <source>
        <strain evidence="3 4">CGMCC 1.13878</strain>
    </source>
</reference>
<dbReference type="EMBL" id="JACWMW010000002">
    <property type="protein sequence ID" value="MBD1385038.1"/>
    <property type="molecule type" value="Genomic_DNA"/>
</dbReference>
<dbReference type="InterPro" id="IPR006860">
    <property type="entry name" value="FecR"/>
</dbReference>
<dbReference type="Gene3D" id="3.55.50.30">
    <property type="match status" value="1"/>
</dbReference>
<feature type="domain" description="Protein FecR C-terminal" evidence="2">
    <location>
        <begin position="248"/>
        <end position="316"/>
    </location>
</feature>
<organism evidence="3 4">
    <name type="scientific">Mucilaginibacter rigui</name>
    <dbReference type="NCBI Taxonomy" id="534635"/>
    <lineage>
        <taxon>Bacteria</taxon>
        <taxon>Pseudomonadati</taxon>
        <taxon>Bacteroidota</taxon>
        <taxon>Sphingobacteriia</taxon>
        <taxon>Sphingobacteriales</taxon>
        <taxon>Sphingobacteriaceae</taxon>
        <taxon>Mucilaginibacter</taxon>
    </lineage>
</organism>
<dbReference type="Proteomes" id="UP000618754">
    <property type="component" value="Unassembled WGS sequence"/>
</dbReference>
<evidence type="ECO:0000259" key="1">
    <source>
        <dbReference type="Pfam" id="PF04773"/>
    </source>
</evidence>
<dbReference type="Pfam" id="PF16344">
    <property type="entry name" value="FecR_C"/>
    <property type="match status" value="1"/>
</dbReference>